<name>A0A182MSA9_9DIPT</name>
<sequence length="645" mass="70054">MYKLAEQFCMECPYLMADRHSVPDGNLPINLLQKPLQVVMKEYIIMQSQLMQLLNLCSATFSFPTSCVFLEMVDHLIKTLRHKNAEQVLQVFGYTAASSTPGPAPNLDQTPSCPLPAECLSAVSHDAALGEQPTCGEANAPDRSEIVSPVYDMRVNQTSTPSIIPTSSRQFNQSTKPAQSVARNTANPPSTSVLQLATIRNSENIPPYVALNLAPGVTRSSTTPLDHPILPGGTSTRSTSSRNQSHIRTLDFDTPPLKRGNSSTPVIPSPTTSSLQSSSPYTSVPLLDRNQSRIPIANKKAKRPNARCCTMCKQMPRCTIAAKKQMKRNVSKRRVQSLNDFNNTNKTIVKTKVNTGATESAPPINLSPLKTLLNAFRPPSTSPPRTSGPDSPAFTADPLAMCPMTPRFLTRPLQPLFMLSPLLGTLDASALSHVKSNSHTKPTDINTPRYPITPGNAITPSPPPDSVSYYESEPGTANIDRPVPADEPDDNSEPRGGSPVPPKPQLTLTASEGSTEIAIQYVEREQLPTVAEDDPEFRARLAARIEIDNGNRVFQIAVSPIIALYTLRRGTKLDWTAYSFPPPSRSIPGTNYSVMGKSVKAPVIIIVHVLLVGPIRTSAPRSVANQQPEQCSNGDASLRQEAVHR</sequence>
<feature type="compositionally biased region" description="Polar residues" evidence="1">
    <location>
        <begin position="621"/>
        <end position="635"/>
    </location>
</feature>
<keyword evidence="3" id="KW-1185">Reference proteome</keyword>
<proteinExistence type="predicted"/>
<dbReference type="EnsemblMetazoa" id="ACUA025059-RA">
    <property type="protein sequence ID" value="ACUA025059-PA"/>
    <property type="gene ID" value="ACUA025059"/>
</dbReference>
<dbReference type="EMBL" id="AXCM01009914">
    <property type="status" value="NOT_ANNOTATED_CDS"/>
    <property type="molecule type" value="Genomic_DNA"/>
</dbReference>
<reference evidence="2" key="2">
    <citation type="submission" date="2020-05" db="UniProtKB">
        <authorList>
            <consortium name="EnsemblMetazoa"/>
        </authorList>
    </citation>
    <scope>IDENTIFICATION</scope>
    <source>
        <strain evidence="2">A-37</strain>
    </source>
</reference>
<evidence type="ECO:0000256" key="1">
    <source>
        <dbReference type="SAM" id="MobiDB-lite"/>
    </source>
</evidence>
<feature type="region of interest" description="Disordered" evidence="1">
    <location>
        <begin position="160"/>
        <end position="190"/>
    </location>
</feature>
<protein>
    <submittedName>
        <fullName evidence="2">Uncharacterized protein</fullName>
    </submittedName>
</protein>
<evidence type="ECO:0000313" key="2">
    <source>
        <dbReference type="EnsemblMetazoa" id="ACUA025059-PA"/>
    </source>
</evidence>
<feature type="compositionally biased region" description="Polar residues" evidence="1">
    <location>
        <begin position="169"/>
        <end position="190"/>
    </location>
</feature>
<organism evidence="2 3">
    <name type="scientific">Anopheles culicifacies</name>
    <dbReference type="NCBI Taxonomy" id="139723"/>
    <lineage>
        <taxon>Eukaryota</taxon>
        <taxon>Metazoa</taxon>
        <taxon>Ecdysozoa</taxon>
        <taxon>Arthropoda</taxon>
        <taxon>Hexapoda</taxon>
        <taxon>Insecta</taxon>
        <taxon>Pterygota</taxon>
        <taxon>Neoptera</taxon>
        <taxon>Endopterygota</taxon>
        <taxon>Diptera</taxon>
        <taxon>Nematocera</taxon>
        <taxon>Culicoidea</taxon>
        <taxon>Culicidae</taxon>
        <taxon>Anophelinae</taxon>
        <taxon>Anopheles</taxon>
        <taxon>culicifacies species complex</taxon>
    </lineage>
</organism>
<dbReference type="STRING" id="139723.A0A182MSA9"/>
<feature type="compositionally biased region" description="Polar residues" evidence="1">
    <location>
        <begin position="434"/>
        <end position="446"/>
    </location>
</feature>
<dbReference type="Proteomes" id="UP000075883">
    <property type="component" value="Unassembled WGS sequence"/>
</dbReference>
<feature type="region of interest" description="Disordered" evidence="1">
    <location>
        <begin position="374"/>
        <end position="397"/>
    </location>
</feature>
<feature type="region of interest" description="Disordered" evidence="1">
    <location>
        <begin position="434"/>
        <end position="508"/>
    </location>
</feature>
<dbReference type="VEuPathDB" id="VectorBase:ACUA025059"/>
<reference evidence="3" key="1">
    <citation type="submission" date="2013-09" db="EMBL/GenBank/DDBJ databases">
        <title>The Genome Sequence of Anopheles culicifacies species A.</title>
        <authorList>
            <consortium name="The Broad Institute Genomics Platform"/>
            <person name="Neafsey D.E."/>
            <person name="Besansky N."/>
            <person name="Howell P."/>
            <person name="Walton C."/>
            <person name="Young S.K."/>
            <person name="Zeng Q."/>
            <person name="Gargeya S."/>
            <person name="Fitzgerald M."/>
            <person name="Haas B."/>
            <person name="Abouelleil A."/>
            <person name="Allen A.W."/>
            <person name="Alvarado L."/>
            <person name="Arachchi H.M."/>
            <person name="Berlin A.M."/>
            <person name="Chapman S.B."/>
            <person name="Gainer-Dewar J."/>
            <person name="Goldberg J."/>
            <person name="Griggs A."/>
            <person name="Gujja S."/>
            <person name="Hansen M."/>
            <person name="Howarth C."/>
            <person name="Imamovic A."/>
            <person name="Ireland A."/>
            <person name="Larimer J."/>
            <person name="McCowan C."/>
            <person name="Murphy C."/>
            <person name="Pearson M."/>
            <person name="Poon T.W."/>
            <person name="Priest M."/>
            <person name="Roberts A."/>
            <person name="Saif S."/>
            <person name="Shea T."/>
            <person name="Sisk P."/>
            <person name="Sykes S."/>
            <person name="Wortman J."/>
            <person name="Nusbaum C."/>
            <person name="Birren B."/>
        </authorList>
    </citation>
    <scope>NUCLEOTIDE SEQUENCE [LARGE SCALE GENOMIC DNA]</scope>
    <source>
        <strain evidence="3">A-37</strain>
    </source>
</reference>
<feature type="region of interest" description="Disordered" evidence="1">
    <location>
        <begin position="621"/>
        <end position="645"/>
    </location>
</feature>
<dbReference type="AlphaFoldDB" id="A0A182MSA9"/>
<accession>A0A182MSA9</accession>
<evidence type="ECO:0000313" key="3">
    <source>
        <dbReference type="Proteomes" id="UP000075883"/>
    </source>
</evidence>
<feature type="compositionally biased region" description="Low complexity" evidence="1">
    <location>
        <begin position="377"/>
        <end position="392"/>
    </location>
</feature>
<feature type="compositionally biased region" description="Low complexity" evidence="1">
    <location>
        <begin position="262"/>
        <end position="283"/>
    </location>
</feature>
<feature type="region of interest" description="Disordered" evidence="1">
    <location>
        <begin position="219"/>
        <end position="289"/>
    </location>
</feature>